<accession>A0A2J7ZT43</accession>
<proteinExistence type="predicted"/>
<evidence type="ECO:0000313" key="3">
    <source>
        <dbReference type="Proteomes" id="UP000236333"/>
    </source>
</evidence>
<name>A0A2J7ZT43_9CHLO</name>
<dbReference type="EMBL" id="PGGS01000502">
    <property type="protein sequence ID" value="PNH03444.1"/>
    <property type="molecule type" value="Genomic_DNA"/>
</dbReference>
<organism evidence="2 3">
    <name type="scientific">Tetrabaena socialis</name>
    <dbReference type="NCBI Taxonomy" id="47790"/>
    <lineage>
        <taxon>Eukaryota</taxon>
        <taxon>Viridiplantae</taxon>
        <taxon>Chlorophyta</taxon>
        <taxon>core chlorophytes</taxon>
        <taxon>Chlorophyceae</taxon>
        <taxon>CS clade</taxon>
        <taxon>Chlamydomonadales</taxon>
        <taxon>Tetrabaenaceae</taxon>
        <taxon>Tetrabaena</taxon>
    </lineage>
</organism>
<protein>
    <recommendedName>
        <fullName evidence="4">Protein kinase domain-containing protein</fullName>
    </recommendedName>
</protein>
<keyword evidence="3" id="KW-1185">Reference proteome</keyword>
<feature type="non-terminal residue" evidence="2">
    <location>
        <position position="334"/>
    </location>
</feature>
<feature type="region of interest" description="Disordered" evidence="1">
    <location>
        <begin position="1"/>
        <end position="20"/>
    </location>
</feature>
<comment type="caution">
    <text evidence="2">The sequence shown here is derived from an EMBL/GenBank/DDBJ whole genome shotgun (WGS) entry which is preliminary data.</text>
</comment>
<dbReference type="Proteomes" id="UP000236333">
    <property type="component" value="Unassembled WGS sequence"/>
</dbReference>
<gene>
    <name evidence="2" type="ORF">TSOC_010495</name>
</gene>
<dbReference type="AlphaFoldDB" id="A0A2J7ZT43"/>
<evidence type="ECO:0000256" key="1">
    <source>
        <dbReference type="SAM" id="MobiDB-lite"/>
    </source>
</evidence>
<reference evidence="2 3" key="1">
    <citation type="journal article" date="2017" name="Mol. Biol. Evol.">
        <title>The 4-celled Tetrabaena socialis nuclear genome reveals the essential components for genetic control of cell number at the origin of multicellularity in the volvocine lineage.</title>
        <authorList>
            <person name="Featherston J."/>
            <person name="Arakaki Y."/>
            <person name="Hanschen E.R."/>
            <person name="Ferris P.J."/>
            <person name="Michod R.E."/>
            <person name="Olson B.J.S.C."/>
            <person name="Nozaki H."/>
            <person name="Durand P.M."/>
        </authorList>
    </citation>
    <scope>NUCLEOTIDE SEQUENCE [LARGE SCALE GENOMIC DNA]</scope>
    <source>
        <strain evidence="2 3">NIES-571</strain>
    </source>
</reference>
<evidence type="ECO:0008006" key="4">
    <source>
        <dbReference type="Google" id="ProtNLM"/>
    </source>
</evidence>
<feature type="compositionally biased region" description="Low complexity" evidence="1">
    <location>
        <begin position="7"/>
        <end position="16"/>
    </location>
</feature>
<evidence type="ECO:0000313" key="2">
    <source>
        <dbReference type="EMBL" id="PNH03444.1"/>
    </source>
</evidence>
<dbReference type="OrthoDB" id="545151at2759"/>
<sequence>MPGAGSGSNPHGNSSSRQYRQKGADTSVFQLSATETLHLSLNDAGDIMIIKDALHYFGGGRMVARDLALNNTRPATAGTLVIVPLVHRCRALGCVYVFARNEFNLSLTRSAWSDLAETLSRAVFSQLVGRLRHEWYAVLSEDTHPRPPALPPARGGGGNKVRRTVTSSNFGGGHSGASSMRASFELPSRSYETASFGGGGGGWPELVDILYDMNRTRNVSVYLAAYRGRAVAVKMLRAHMSMDGRPGHLDSEALTITAQYQLSCVNHPNVLRVLMVYPLVYEVVAGRPPDAYEACSTARSTKERRQCFEVYGLDADKVDRYYERVVQMERLIDQ</sequence>